<evidence type="ECO:0000313" key="2">
    <source>
        <dbReference type="Proteomes" id="UP001153678"/>
    </source>
</evidence>
<dbReference type="EMBL" id="CAMKVN010002826">
    <property type="protein sequence ID" value="CAI2182757.1"/>
    <property type="molecule type" value="Genomic_DNA"/>
</dbReference>
<name>A0A9W4SVV4_9GLOM</name>
<dbReference type="OrthoDB" id="2339211at2759"/>
<accession>A0A9W4SVV4</accession>
<keyword evidence="2" id="KW-1185">Reference proteome</keyword>
<evidence type="ECO:0000313" key="1">
    <source>
        <dbReference type="EMBL" id="CAI2182757.1"/>
    </source>
</evidence>
<proteinExistence type="predicted"/>
<organism evidence="1 2">
    <name type="scientific">Funneliformis geosporum</name>
    <dbReference type="NCBI Taxonomy" id="1117311"/>
    <lineage>
        <taxon>Eukaryota</taxon>
        <taxon>Fungi</taxon>
        <taxon>Fungi incertae sedis</taxon>
        <taxon>Mucoromycota</taxon>
        <taxon>Glomeromycotina</taxon>
        <taxon>Glomeromycetes</taxon>
        <taxon>Glomerales</taxon>
        <taxon>Glomeraceae</taxon>
        <taxon>Funneliformis</taxon>
    </lineage>
</organism>
<dbReference type="AlphaFoldDB" id="A0A9W4SVV4"/>
<protein>
    <submittedName>
        <fullName evidence="1">2030_t:CDS:1</fullName>
    </submittedName>
</protein>
<reference evidence="1" key="1">
    <citation type="submission" date="2022-08" db="EMBL/GenBank/DDBJ databases">
        <authorList>
            <person name="Kallberg Y."/>
            <person name="Tangrot J."/>
            <person name="Rosling A."/>
        </authorList>
    </citation>
    <scope>NUCLEOTIDE SEQUENCE</scope>
    <source>
        <strain evidence="1">Wild A</strain>
    </source>
</reference>
<gene>
    <name evidence="1" type="ORF">FWILDA_LOCUS10737</name>
</gene>
<sequence length="174" mass="19388">MANSNNPLQTDHFNFNENNYFGNLIPETNFQGEPTANINDGYNNSLPTMNDNSMFYGSAVSHHQQQMAGSNSSIQLIPPSYGSRYIGHANSGEEQNPPMSMSTNNISLNVMATNLPPQSNSGIFRFEIPGFRIIVIPIENINVQEEQSYLNNSSPNINTNNPQSQFQQAFHNLM</sequence>
<dbReference type="Proteomes" id="UP001153678">
    <property type="component" value="Unassembled WGS sequence"/>
</dbReference>
<comment type="caution">
    <text evidence="1">The sequence shown here is derived from an EMBL/GenBank/DDBJ whole genome shotgun (WGS) entry which is preliminary data.</text>
</comment>